<keyword evidence="2" id="KW-1185">Reference proteome</keyword>
<name>A0ACC1B2L3_9ROSI</name>
<gene>
    <name evidence="1" type="ORF">Patl1_25989</name>
</gene>
<evidence type="ECO:0000313" key="2">
    <source>
        <dbReference type="Proteomes" id="UP001164250"/>
    </source>
</evidence>
<proteinExistence type="predicted"/>
<protein>
    <submittedName>
        <fullName evidence="1">Uncharacterized protein</fullName>
    </submittedName>
</protein>
<sequence length="153" mass="17613">MGNDSLTKVIGIGDAVLMMRAIAILLVIASGSSLRVPWLWLKARSFPLYTYYKQDFLKAFVHIPKDERSKFDMKTRQCIFIGYGLDEFCYKLYDPVEKKLVRSSNVVFIDQTIQDVEKTDKVVPQYSDGLIDLDLVPFIDLLTNIEHDVQDDQ</sequence>
<evidence type="ECO:0000313" key="1">
    <source>
        <dbReference type="EMBL" id="KAJ0093154.1"/>
    </source>
</evidence>
<dbReference type="Proteomes" id="UP001164250">
    <property type="component" value="Chromosome 7"/>
</dbReference>
<organism evidence="1 2">
    <name type="scientific">Pistacia atlantica</name>
    <dbReference type="NCBI Taxonomy" id="434234"/>
    <lineage>
        <taxon>Eukaryota</taxon>
        <taxon>Viridiplantae</taxon>
        <taxon>Streptophyta</taxon>
        <taxon>Embryophyta</taxon>
        <taxon>Tracheophyta</taxon>
        <taxon>Spermatophyta</taxon>
        <taxon>Magnoliopsida</taxon>
        <taxon>eudicotyledons</taxon>
        <taxon>Gunneridae</taxon>
        <taxon>Pentapetalae</taxon>
        <taxon>rosids</taxon>
        <taxon>malvids</taxon>
        <taxon>Sapindales</taxon>
        <taxon>Anacardiaceae</taxon>
        <taxon>Pistacia</taxon>
    </lineage>
</organism>
<reference evidence="2" key="1">
    <citation type="journal article" date="2023" name="G3 (Bethesda)">
        <title>Genome assembly and association tests identify interacting loci associated with vigor, precocity, and sex in interspecific pistachio rootstocks.</title>
        <authorList>
            <person name="Palmer W."/>
            <person name="Jacygrad E."/>
            <person name="Sagayaradj S."/>
            <person name="Cavanaugh K."/>
            <person name="Han R."/>
            <person name="Bertier L."/>
            <person name="Beede B."/>
            <person name="Kafkas S."/>
            <person name="Golino D."/>
            <person name="Preece J."/>
            <person name="Michelmore R."/>
        </authorList>
    </citation>
    <scope>NUCLEOTIDE SEQUENCE [LARGE SCALE GENOMIC DNA]</scope>
</reference>
<dbReference type="EMBL" id="CM047903">
    <property type="protein sequence ID" value="KAJ0093154.1"/>
    <property type="molecule type" value="Genomic_DNA"/>
</dbReference>
<comment type="caution">
    <text evidence="1">The sequence shown here is derived from an EMBL/GenBank/DDBJ whole genome shotgun (WGS) entry which is preliminary data.</text>
</comment>
<accession>A0ACC1B2L3</accession>